<feature type="signal peptide" evidence="1">
    <location>
        <begin position="1"/>
        <end position="26"/>
    </location>
</feature>
<dbReference type="RefSeq" id="WP_006822452.1">
    <property type="nucleotide sequence ID" value="NZ_CAFW01000067.1"/>
</dbReference>
<dbReference type="EMBL" id="CAFW01000067">
    <property type="protein sequence ID" value="CCE54960.1"/>
    <property type="molecule type" value="Genomic_DNA"/>
</dbReference>
<dbReference type="GeneID" id="82878977"/>
<organism evidence="2 3">
    <name type="scientific">Corynebacterium casei UCMA 3821</name>
    <dbReference type="NCBI Taxonomy" id="1110505"/>
    <lineage>
        <taxon>Bacteria</taxon>
        <taxon>Bacillati</taxon>
        <taxon>Actinomycetota</taxon>
        <taxon>Actinomycetes</taxon>
        <taxon>Mycobacteriales</taxon>
        <taxon>Corynebacteriaceae</taxon>
        <taxon>Corynebacterium</taxon>
    </lineage>
</organism>
<dbReference type="Proteomes" id="UP000004840">
    <property type="component" value="Unassembled WGS sequence"/>
</dbReference>
<evidence type="ECO:0000313" key="3">
    <source>
        <dbReference type="Proteomes" id="UP000004840"/>
    </source>
</evidence>
<evidence type="ECO:0008006" key="4">
    <source>
        <dbReference type="Google" id="ProtNLM"/>
    </source>
</evidence>
<comment type="caution">
    <text evidence="2">The sequence shown here is derived from an EMBL/GenBank/DDBJ whole genome shotgun (WGS) entry which is preliminary data.</text>
</comment>
<name>G7HXP5_9CORY</name>
<dbReference type="GO" id="GO:0015066">
    <property type="term" value="F:alpha-amylase inhibitor activity"/>
    <property type="evidence" value="ECO:0007669"/>
    <property type="project" value="InterPro"/>
</dbReference>
<keyword evidence="1" id="KW-0732">Signal</keyword>
<evidence type="ECO:0000313" key="2">
    <source>
        <dbReference type="EMBL" id="CCE54960.1"/>
    </source>
</evidence>
<proteinExistence type="predicted"/>
<protein>
    <recommendedName>
        <fullName evidence="4">Secreted protein</fullName>
    </recommendedName>
</protein>
<gene>
    <name evidence="2" type="ORF">CCAS_07175</name>
</gene>
<dbReference type="InterPro" id="IPR036379">
    <property type="entry name" value="A-amylase_inhib_sf"/>
</dbReference>
<dbReference type="Gene3D" id="2.60.40.20">
    <property type="entry name" value="Alpha-amylase inhibitor"/>
    <property type="match status" value="1"/>
</dbReference>
<reference evidence="2 3" key="1">
    <citation type="journal article" date="2012" name="J. Bacteriol.">
        <title>Genome Sequence of Corynebacterium casei UCMA 3821, Isolated from a Smear-Ripened Cheese.</title>
        <authorList>
            <person name="Monnet C."/>
            <person name="Loux V."/>
            <person name="Bento P."/>
            <person name="Gibrat J.F."/>
            <person name="Straub C."/>
            <person name="Bonnarme P."/>
            <person name="Landaud S."/>
            <person name="Irlinger F."/>
        </authorList>
    </citation>
    <scope>NUCLEOTIDE SEQUENCE [LARGE SCALE GENOMIC DNA]</scope>
    <source>
        <strain evidence="2 3">UCMA 3821</strain>
    </source>
</reference>
<feature type="chain" id="PRO_5003496367" description="Secreted protein" evidence="1">
    <location>
        <begin position="27"/>
        <end position="147"/>
    </location>
</feature>
<sequence>MRLSLRKLAIITLGFIATSTATTATAAATETPTFDLSTNQLEVAELEPGQSARFAKGEVAEVLFAESEGRSTEATLTTLAAVPAPNCIVARAEKGFVQVYNNCGGSDPQRVKVVLAFGPDTQCKSIQPGTRSNVGPAAGRIDGVFLC</sequence>
<dbReference type="SUPFAM" id="SSF49498">
    <property type="entry name" value="alpha-Amylase inhibitor tendamistat"/>
    <property type="match status" value="1"/>
</dbReference>
<evidence type="ECO:0000256" key="1">
    <source>
        <dbReference type="SAM" id="SignalP"/>
    </source>
</evidence>
<accession>G7HXP5</accession>
<dbReference type="AlphaFoldDB" id="G7HXP5"/>